<evidence type="ECO:0000313" key="2">
    <source>
        <dbReference type="Proteomes" id="UP000289340"/>
    </source>
</evidence>
<dbReference type="AlphaFoldDB" id="A0A445JKY7"/>
<dbReference type="EMBL" id="QZWG01000008">
    <property type="protein sequence ID" value="RZB99142.1"/>
    <property type="molecule type" value="Genomic_DNA"/>
</dbReference>
<accession>A0A445JKY7</accession>
<dbReference type="Proteomes" id="UP000289340">
    <property type="component" value="Chromosome 8"/>
</dbReference>
<keyword evidence="2" id="KW-1185">Reference proteome</keyword>
<evidence type="ECO:0000313" key="1">
    <source>
        <dbReference type="EMBL" id="RZB99142.1"/>
    </source>
</evidence>
<organism evidence="1 2">
    <name type="scientific">Glycine soja</name>
    <name type="common">Wild soybean</name>
    <dbReference type="NCBI Taxonomy" id="3848"/>
    <lineage>
        <taxon>Eukaryota</taxon>
        <taxon>Viridiplantae</taxon>
        <taxon>Streptophyta</taxon>
        <taxon>Embryophyta</taxon>
        <taxon>Tracheophyta</taxon>
        <taxon>Spermatophyta</taxon>
        <taxon>Magnoliopsida</taxon>
        <taxon>eudicotyledons</taxon>
        <taxon>Gunneridae</taxon>
        <taxon>Pentapetalae</taxon>
        <taxon>rosids</taxon>
        <taxon>fabids</taxon>
        <taxon>Fabales</taxon>
        <taxon>Fabaceae</taxon>
        <taxon>Papilionoideae</taxon>
        <taxon>50 kb inversion clade</taxon>
        <taxon>NPAAA clade</taxon>
        <taxon>indigoferoid/millettioid clade</taxon>
        <taxon>Phaseoleae</taxon>
        <taxon>Glycine</taxon>
        <taxon>Glycine subgen. Soja</taxon>
    </lineage>
</organism>
<name>A0A445JKY7_GLYSO</name>
<gene>
    <name evidence="1" type="ORF">D0Y65_021853</name>
</gene>
<sequence>MAGKCGYEAHGLSEEETCVYTVPSSSAPPLESPLLRSCQSCTGVRTLPPPTTSTSTTPRNCNLPGCRPGSSSGIFGQWFVEEVEGFERLFCRSTAKPSMTPEPKAATKDVKIDLFEDDDDFDEFEINEDNCDSRLNNSTHGDPDLEIFENLSSYVTIPPIAVEVDYQSRLNIVSWDEDMLLPSGLEEESVSLPWFLTQQLSYSSDRSSRLEVDSYWLLGGALISVADLDIVVNTNICSWVTHCDLCVQYFRAGCQDIVSDIVDPAHSVKDITDLCVQYFRAGCQDIVSDIVDPAASILHLTFYLALCIVQPDLIP</sequence>
<comment type="caution">
    <text evidence="1">The sequence shown here is derived from an EMBL/GenBank/DDBJ whole genome shotgun (WGS) entry which is preliminary data.</text>
</comment>
<proteinExistence type="predicted"/>
<protein>
    <submittedName>
        <fullName evidence="1">Uncharacterized protein</fullName>
    </submittedName>
</protein>
<reference evidence="1 2" key="1">
    <citation type="submission" date="2018-09" db="EMBL/GenBank/DDBJ databases">
        <title>A high-quality reference genome of wild soybean provides a powerful tool to mine soybean genomes.</title>
        <authorList>
            <person name="Xie M."/>
            <person name="Chung C.Y.L."/>
            <person name="Li M.-W."/>
            <person name="Wong F.-L."/>
            <person name="Chan T.-F."/>
            <person name="Lam H.-M."/>
        </authorList>
    </citation>
    <scope>NUCLEOTIDE SEQUENCE [LARGE SCALE GENOMIC DNA]</scope>
    <source>
        <strain evidence="2">cv. W05</strain>
        <tissue evidence="1">Hypocotyl of etiolated seedlings</tissue>
    </source>
</reference>